<dbReference type="RefSeq" id="XP_030552181.2">
    <property type="nucleotide sequence ID" value="XM_030696321.2"/>
</dbReference>
<gene>
    <name evidence="3 4" type="primary">LOC115756506</name>
</gene>
<organism evidence="2 3">
    <name type="scientific">Rhodamnia argentea</name>
    <dbReference type="NCBI Taxonomy" id="178133"/>
    <lineage>
        <taxon>Eukaryota</taxon>
        <taxon>Viridiplantae</taxon>
        <taxon>Streptophyta</taxon>
        <taxon>Embryophyta</taxon>
        <taxon>Tracheophyta</taxon>
        <taxon>Spermatophyta</taxon>
        <taxon>Magnoliopsida</taxon>
        <taxon>eudicotyledons</taxon>
        <taxon>Gunneridae</taxon>
        <taxon>Pentapetalae</taxon>
        <taxon>rosids</taxon>
        <taxon>malvids</taxon>
        <taxon>Myrtales</taxon>
        <taxon>Myrtaceae</taxon>
        <taxon>Myrtoideae</taxon>
        <taxon>Myrteae</taxon>
        <taxon>Australasian group</taxon>
        <taxon>Rhodamnia</taxon>
    </lineage>
</organism>
<keyword evidence="2" id="KW-1185">Reference proteome</keyword>
<feature type="region of interest" description="Disordered" evidence="1">
    <location>
        <begin position="574"/>
        <end position="597"/>
    </location>
</feature>
<evidence type="ECO:0000256" key="1">
    <source>
        <dbReference type="SAM" id="MobiDB-lite"/>
    </source>
</evidence>
<accession>A0A8B8QY82</accession>
<feature type="region of interest" description="Disordered" evidence="1">
    <location>
        <begin position="186"/>
        <end position="205"/>
    </location>
</feature>
<protein>
    <submittedName>
        <fullName evidence="3 4">Protein LNK2-like isoform X1</fullName>
    </submittedName>
</protein>
<reference evidence="3 4" key="1">
    <citation type="submission" date="2025-05" db="UniProtKB">
        <authorList>
            <consortium name="RefSeq"/>
        </authorList>
    </citation>
    <scope>IDENTIFICATION</scope>
    <source>
        <tissue evidence="3 4">Leaf</tissue>
    </source>
</reference>
<sequence>MFDWNDEELASIIWGESEETGDHIVPHPEGNEDHQKKKGWNQETAPIKPTEEKILGLKSDFNDSKKGSSANVNKKRCSDVSAFGSGSWPNLSPSNAVTNDMQTTDPRYGSLKAGLVEPDKASECSENTHEDKEQGEFDDYGWATIGSFEDLDRIFSNDESLFGSVSLDSSDELWSSSKNVTLSPIKSVTGHADSPTLLSKPVTDASEGVEVKAEYVQQDHSVRLAYKEMNGHASPHLPHSQILKKVEDPLGMSKPGLDNQTNVGMVEKGAAVNSGFDVNISTPAQSAEKSQKKLLSNQDDALEGRSRVRPLEEVGRAWYSTGDATGPYEQQLAPRIMPYDREDSSWSRQLRNPDSLPNSPVSNTYMALAVGNRVNPYPLMPLMSPTLSGECKKTTLISGYEESSGSANHVKNVVDIPEKSLSMTPQEKIEKLRRRQQIQAMLAIQKRQEQLTQHVSGHSVAEKCAQKNQVLSLEGPDGEVADMGPFASLDPSSPLEYDYSDSMSMAVDDYSVEDTILQKLQDVITKLDSRIRFCMRDSLFRLAQSVMQRQQIGETGTTEVNTRQQHEMVVKEVNAGDSRRAKMGTAETETNPIDRTVSHLLFHRPVETASKHSGLAESSVSTNFSSERKAVGSGNLGGIDLRDSPNSRQIIPCQGPKTPTSTRAEPRKSGQFEASENTLSSGRIDDATMEVEASYR</sequence>
<evidence type="ECO:0000313" key="4">
    <source>
        <dbReference type="RefSeq" id="XP_030552182.2"/>
    </source>
</evidence>
<dbReference type="RefSeq" id="XP_030552182.2">
    <property type="nucleotide sequence ID" value="XM_030696322.2"/>
</dbReference>
<feature type="region of interest" description="Disordered" evidence="1">
    <location>
        <begin position="88"/>
        <end position="112"/>
    </location>
</feature>
<dbReference type="KEGG" id="rarg:115756506"/>
<dbReference type="InterPro" id="IPR039928">
    <property type="entry name" value="LNK"/>
</dbReference>
<proteinExistence type="predicted"/>
<feature type="compositionally biased region" description="Basic and acidic residues" evidence="1">
    <location>
        <begin position="49"/>
        <end position="66"/>
    </location>
</feature>
<dbReference type="Proteomes" id="UP000827889">
    <property type="component" value="Chromosome 8"/>
</dbReference>
<feature type="compositionally biased region" description="Polar residues" evidence="1">
    <location>
        <begin position="88"/>
        <end position="105"/>
    </location>
</feature>
<dbReference type="PANTHER" id="PTHR33334:SF5">
    <property type="entry name" value="PROTEIN LNK2"/>
    <property type="match status" value="1"/>
</dbReference>
<dbReference type="GO" id="GO:0006355">
    <property type="term" value="P:regulation of DNA-templated transcription"/>
    <property type="evidence" value="ECO:0007669"/>
    <property type="project" value="InterPro"/>
</dbReference>
<dbReference type="GeneID" id="115756506"/>
<feature type="compositionally biased region" description="Polar residues" evidence="1">
    <location>
        <begin position="616"/>
        <end position="625"/>
    </location>
</feature>
<feature type="region of interest" description="Disordered" evidence="1">
    <location>
        <begin position="13"/>
        <end position="72"/>
    </location>
</feature>
<feature type="region of interest" description="Disordered" evidence="1">
    <location>
        <begin position="117"/>
        <end position="136"/>
    </location>
</feature>
<dbReference type="GO" id="GO:0007623">
    <property type="term" value="P:circadian rhythm"/>
    <property type="evidence" value="ECO:0007669"/>
    <property type="project" value="InterPro"/>
</dbReference>
<dbReference type="AlphaFoldDB" id="A0A8B8QY82"/>
<name>A0A8B8QY82_9MYRT</name>
<feature type="compositionally biased region" description="Polar residues" evidence="1">
    <location>
        <begin position="672"/>
        <end position="681"/>
    </location>
</feature>
<feature type="region of interest" description="Disordered" evidence="1">
    <location>
        <begin position="610"/>
        <end position="696"/>
    </location>
</feature>
<evidence type="ECO:0000313" key="3">
    <source>
        <dbReference type="RefSeq" id="XP_030552181.2"/>
    </source>
</evidence>
<evidence type="ECO:0000313" key="2">
    <source>
        <dbReference type="Proteomes" id="UP000827889"/>
    </source>
</evidence>
<feature type="compositionally biased region" description="Basic and acidic residues" evidence="1">
    <location>
        <begin position="20"/>
        <end position="35"/>
    </location>
</feature>
<dbReference type="PANTHER" id="PTHR33334">
    <property type="entry name" value="PROTEIN LNK1"/>
    <property type="match status" value="1"/>
</dbReference>
<feature type="compositionally biased region" description="Basic and acidic residues" evidence="1">
    <location>
        <begin position="117"/>
        <end position="135"/>
    </location>
</feature>